<dbReference type="RefSeq" id="WP_090632234.1">
    <property type="nucleotide sequence ID" value="NZ_CVRB01000001.1"/>
</dbReference>
<reference evidence="2" key="1">
    <citation type="submission" date="2015-05" db="EMBL/GenBank/DDBJ databases">
        <authorList>
            <person name="Urmite Genomes"/>
        </authorList>
    </citation>
    <scope>NUCLEOTIDE SEQUENCE [LARGE SCALE GENOMIC DNA]</scope>
    <source>
        <strain evidence="2">LF1</strain>
    </source>
</reference>
<dbReference type="AlphaFoldDB" id="A0A0U1NTG4"/>
<dbReference type="OrthoDB" id="9813147at2"/>
<protein>
    <submittedName>
        <fullName evidence="1">Uncharacterized protein</fullName>
    </submittedName>
</protein>
<gene>
    <name evidence="1" type="ORF">BN000_01252</name>
</gene>
<dbReference type="Proteomes" id="UP000199087">
    <property type="component" value="Unassembled WGS sequence"/>
</dbReference>
<evidence type="ECO:0000313" key="1">
    <source>
        <dbReference type="EMBL" id="CRK81351.1"/>
    </source>
</evidence>
<dbReference type="EMBL" id="CVRB01000001">
    <property type="protein sequence ID" value="CRK81351.1"/>
    <property type="molecule type" value="Genomic_DNA"/>
</dbReference>
<proteinExistence type="predicted"/>
<organism evidence="1 2">
    <name type="scientific">Neobacillus massiliamazoniensis</name>
    <dbReference type="NCBI Taxonomy" id="1499688"/>
    <lineage>
        <taxon>Bacteria</taxon>
        <taxon>Bacillati</taxon>
        <taxon>Bacillota</taxon>
        <taxon>Bacilli</taxon>
        <taxon>Bacillales</taxon>
        <taxon>Bacillaceae</taxon>
        <taxon>Neobacillus</taxon>
    </lineage>
</organism>
<evidence type="ECO:0000313" key="2">
    <source>
        <dbReference type="Proteomes" id="UP000199087"/>
    </source>
</evidence>
<name>A0A0U1NTG4_9BACI</name>
<sequence>MWGWTLLKSSACQMRRCEGIVGTNECSSSHPGQRIIINLSPAEQKKSGPIYDFPMEEKELQKLHA</sequence>
<accession>A0A0U1NTG4</accession>
<dbReference type="Pfam" id="PF13541">
    <property type="entry name" value="ChlI"/>
    <property type="match status" value="1"/>
</dbReference>
<keyword evidence="2" id="KW-1185">Reference proteome</keyword>